<evidence type="ECO:0000259" key="2">
    <source>
        <dbReference type="Pfam" id="PF20670"/>
    </source>
</evidence>
<keyword evidence="1" id="KW-0732">Signal</keyword>
<name>A0A7S4JRD8_9STRA</name>
<dbReference type="Pfam" id="PF20670">
    <property type="entry name" value="DUF6816"/>
    <property type="match status" value="1"/>
</dbReference>
<feature type="chain" id="PRO_5031012760" description="DUF6816 domain-containing protein" evidence="1">
    <location>
        <begin position="38"/>
        <end position="318"/>
    </location>
</feature>
<dbReference type="AlphaFoldDB" id="A0A7S4JRD8"/>
<sequence>MNMARNCDPPSCVKAWRATVFLTATVLCAMLFEQSEALAMNTGQSRRDVLATTAASIVGAVDTTSQRANAAVGGNLATKLSARDPAALKNSVFNIPPAAQIHPTFMRGEWEVKSKFAGFLFPSKTIPKNKVTADVIVPGFQKVSIAALADVGTDCQYRMRIDERGLDDRSYTLAQQIDAHLGYKAVKEVTYDGVSNPNRLSLAFEPYKTRNAERIELFCNARESELVPNPTKEGLNIFVCSEYVRQVTFSFSQEFGVARQVVGNYAHFWTWREQESSNRLTGNVLTAAYLDPQDPLFFDEPSKPVVVYSHELEAQKVT</sequence>
<organism evidence="3">
    <name type="scientific">Odontella aurita</name>
    <dbReference type="NCBI Taxonomy" id="265563"/>
    <lineage>
        <taxon>Eukaryota</taxon>
        <taxon>Sar</taxon>
        <taxon>Stramenopiles</taxon>
        <taxon>Ochrophyta</taxon>
        <taxon>Bacillariophyta</taxon>
        <taxon>Mediophyceae</taxon>
        <taxon>Biddulphiophycidae</taxon>
        <taxon>Eupodiscales</taxon>
        <taxon>Odontellaceae</taxon>
        <taxon>Odontella</taxon>
    </lineage>
</organism>
<gene>
    <name evidence="3" type="ORF">OAUR00152_LOCUS32511</name>
</gene>
<evidence type="ECO:0000313" key="3">
    <source>
        <dbReference type="EMBL" id="CAE2271868.1"/>
    </source>
</evidence>
<evidence type="ECO:0000256" key="1">
    <source>
        <dbReference type="SAM" id="SignalP"/>
    </source>
</evidence>
<accession>A0A7S4JRD8</accession>
<feature type="domain" description="DUF6816" evidence="2">
    <location>
        <begin position="100"/>
        <end position="316"/>
    </location>
</feature>
<reference evidence="3" key="1">
    <citation type="submission" date="2021-01" db="EMBL/GenBank/DDBJ databases">
        <authorList>
            <person name="Corre E."/>
            <person name="Pelletier E."/>
            <person name="Niang G."/>
            <person name="Scheremetjew M."/>
            <person name="Finn R."/>
            <person name="Kale V."/>
            <person name="Holt S."/>
            <person name="Cochrane G."/>
            <person name="Meng A."/>
            <person name="Brown T."/>
            <person name="Cohen L."/>
        </authorList>
    </citation>
    <scope>NUCLEOTIDE SEQUENCE</scope>
    <source>
        <strain evidence="3">Isolate 1302-5</strain>
    </source>
</reference>
<protein>
    <recommendedName>
        <fullName evidence="2">DUF6816 domain-containing protein</fullName>
    </recommendedName>
</protein>
<dbReference type="InterPro" id="IPR049213">
    <property type="entry name" value="DUF6816"/>
</dbReference>
<feature type="signal peptide" evidence="1">
    <location>
        <begin position="1"/>
        <end position="37"/>
    </location>
</feature>
<dbReference type="EMBL" id="HBKQ01047082">
    <property type="protein sequence ID" value="CAE2271868.1"/>
    <property type="molecule type" value="Transcribed_RNA"/>
</dbReference>
<proteinExistence type="predicted"/>